<evidence type="ECO:0000313" key="2">
    <source>
        <dbReference type="EMBL" id="KIC66585.1"/>
    </source>
</evidence>
<organism evidence="2 3">
    <name type="scientific">Pseudarthrobacter phenanthrenivorans</name>
    <name type="common">Arthrobacter phenanthrenivorans</name>
    <dbReference type="NCBI Taxonomy" id="361575"/>
    <lineage>
        <taxon>Bacteria</taxon>
        <taxon>Bacillati</taxon>
        <taxon>Actinomycetota</taxon>
        <taxon>Actinomycetes</taxon>
        <taxon>Micrococcales</taxon>
        <taxon>Micrococcaceae</taxon>
        <taxon>Pseudarthrobacter</taxon>
    </lineage>
</organism>
<protein>
    <recommendedName>
        <fullName evidence="4">Superoxide dismutase</fullName>
    </recommendedName>
</protein>
<evidence type="ECO:0000313" key="3">
    <source>
        <dbReference type="Proteomes" id="UP000031196"/>
    </source>
</evidence>
<accession>A0A0B4DQ94</accession>
<gene>
    <name evidence="2" type="ORF">RM50_11010</name>
</gene>
<reference evidence="2 3" key="1">
    <citation type="submission" date="2014-12" db="EMBL/GenBank/DDBJ databases">
        <title>Genome sequencing of Arthrobacter phenanthrenivorans SWC37.</title>
        <authorList>
            <person name="Tan P.W."/>
            <person name="Chan K.-G."/>
        </authorList>
    </citation>
    <scope>NUCLEOTIDE SEQUENCE [LARGE SCALE GENOMIC DNA]</scope>
    <source>
        <strain evidence="2 3">SWC37</strain>
    </source>
</reference>
<dbReference type="EMBL" id="JWTB01000020">
    <property type="protein sequence ID" value="KIC66585.1"/>
    <property type="molecule type" value="Genomic_DNA"/>
</dbReference>
<dbReference type="Proteomes" id="UP000031196">
    <property type="component" value="Unassembled WGS sequence"/>
</dbReference>
<dbReference type="SUPFAM" id="SSF63829">
    <property type="entry name" value="Calcium-dependent phosphotriesterase"/>
    <property type="match status" value="1"/>
</dbReference>
<sequence>MRQTVCRRAAAGLAASFSLLLPTALPAGAAPPSGEIVLDGATSAEGIAAGEGKTFYAGELTTGDIFRGDIRKDTATRFIDAPAGRAAAGMKADTCHHLLFVAGAATGKAFVYNTDTGEPVADVDLAGGFINDVTLTSDGAWFTNSAAAELYFLPVGEHGELGKVKTLKLHGPAADLKEGFNLNGIAASADGKVLIVAHSVNGALYTVNPKNGKSAEIRGAKVPFVDGILVRGDNVWAVQNQLNQITRLDLSADLSSAVVRNTIRSDDFNIPTTVALFGEDTLAAVNAQFNQPPSPYEVVLVPAWK</sequence>
<dbReference type="InterPro" id="IPR011042">
    <property type="entry name" value="6-blade_b-propeller_TolB-like"/>
</dbReference>
<proteinExistence type="predicted"/>
<feature type="chain" id="PRO_5002101155" description="Superoxide dismutase" evidence="1">
    <location>
        <begin position="30"/>
        <end position="305"/>
    </location>
</feature>
<comment type="caution">
    <text evidence="2">The sequence shown here is derived from an EMBL/GenBank/DDBJ whole genome shotgun (WGS) entry which is preliminary data.</text>
</comment>
<feature type="signal peptide" evidence="1">
    <location>
        <begin position="1"/>
        <end position="29"/>
    </location>
</feature>
<keyword evidence="1" id="KW-0732">Signal</keyword>
<evidence type="ECO:0000256" key="1">
    <source>
        <dbReference type="SAM" id="SignalP"/>
    </source>
</evidence>
<name>A0A0B4DQ94_PSEPS</name>
<dbReference type="OrthoDB" id="504981at2"/>
<dbReference type="RefSeq" id="WP_043452542.1">
    <property type="nucleotide sequence ID" value="NZ_JBFBKS010000003.1"/>
</dbReference>
<evidence type="ECO:0008006" key="4">
    <source>
        <dbReference type="Google" id="ProtNLM"/>
    </source>
</evidence>
<dbReference type="Gene3D" id="2.120.10.30">
    <property type="entry name" value="TolB, C-terminal domain"/>
    <property type="match status" value="1"/>
</dbReference>
<dbReference type="AlphaFoldDB" id="A0A0B4DQ94"/>